<keyword evidence="1" id="KW-1133">Transmembrane helix</keyword>
<sequence>MRKIAQQESKVALLVYQAFFVGLLALPLSIQGWVSPNLEQFALLLGVGLVSSVAQWFGVTAYQYGEANVISNVEYVKIIYASIFGFYLFGELPSVLAITGIFVLILSVVIPNLVIGRRSKVC</sequence>
<reference evidence="3 4" key="1">
    <citation type="submission" date="2014-09" db="EMBL/GenBank/DDBJ databases">
        <title>Vibrio maritimus JCM 19235. (C45) whole genome shotgun sequence.</title>
        <authorList>
            <person name="Sawabe T."/>
            <person name="Meirelles P."/>
            <person name="Nakanishi M."/>
            <person name="Sayaka M."/>
            <person name="Hattori M."/>
            <person name="Ohkuma M."/>
        </authorList>
    </citation>
    <scope>NUCLEOTIDE SEQUENCE [LARGE SCALE GENOMIC DNA]</scope>
    <source>
        <strain evidence="4">JCM19235</strain>
    </source>
</reference>
<gene>
    <name evidence="3" type="ORF">JCM19235_5600</name>
</gene>
<dbReference type="Proteomes" id="UP000029228">
    <property type="component" value="Unassembled WGS sequence"/>
</dbReference>
<evidence type="ECO:0000259" key="2">
    <source>
        <dbReference type="Pfam" id="PF00892"/>
    </source>
</evidence>
<feature type="transmembrane region" description="Helical" evidence="1">
    <location>
        <begin position="40"/>
        <end position="62"/>
    </location>
</feature>
<dbReference type="AlphaFoldDB" id="A0A090RP71"/>
<dbReference type="STRING" id="990268.JCM19235_5600"/>
<proteinExistence type="predicted"/>
<accession>A0A090RP71</accession>
<dbReference type="InterPro" id="IPR000620">
    <property type="entry name" value="EamA_dom"/>
</dbReference>
<dbReference type="GO" id="GO:0016020">
    <property type="term" value="C:membrane"/>
    <property type="evidence" value="ECO:0007669"/>
    <property type="project" value="InterPro"/>
</dbReference>
<keyword evidence="1" id="KW-0472">Membrane</keyword>
<feature type="transmembrane region" description="Helical" evidence="1">
    <location>
        <begin position="12"/>
        <end position="34"/>
    </location>
</feature>
<feature type="transmembrane region" description="Helical" evidence="1">
    <location>
        <begin position="69"/>
        <end position="89"/>
    </location>
</feature>
<protein>
    <submittedName>
        <fullName evidence="3">Metabolite transporter (DMT) superfamily</fullName>
    </submittedName>
</protein>
<feature type="transmembrane region" description="Helical" evidence="1">
    <location>
        <begin position="95"/>
        <end position="115"/>
    </location>
</feature>
<keyword evidence="1" id="KW-0812">Transmembrane</keyword>
<dbReference type="SUPFAM" id="SSF103481">
    <property type="entry name" value="Multidrug resistance efflux transporter EmrE"/>
    <property type="match status" value="1"/>
</dbReference>
<organism evidence="3 4">
    <name type="scientific">Vibrio maritimus</name>
    <dbReference type="NCBI Taxonomy" id="990268"/>
    <lineage>
        <taxon>Bacteria</taxon>
        <taxon>Pseudomonadati</taxon>
        <taxon>Pseudomonadota</taxon>
        <taxon>Gammaproteobacteria</taxon>
        <taxon>Vibrionales</taxon>
        <taxon>Vibrionaceae</taxon>
        <taxon>Vibrio</taxon>
    </lineage>
</organism>
<evidence type="ECO:0000256" key="1">
    <source>
        <dbReference type="SAM" id="Phobius"/>
    </source>
</evidence>
<dbReference type="EMBL" id="BBMR01000001">
    <property type="protein sequence ID" value="GAL17051.1"/>
    <property type="molecule type" value="Genomic_DNA"/>
</dbReference>
<feature type="domain" description="EamA" evidence="2">
    <location>
        <begin position="2"/>
        <end position="110"/>
    </location>
</feature>
<keyword evidence="4" id="KW-1185">Reference proteome</keyword>
<evidence type="ECO:0000313" key="4">
    <source>
        <dbReference type="Proteomes" id="UP000029228"/>
    </source>
</evidence>
<evidence type="ECO:0000313" key="3">
    <source>
        <dbReference type="EMBL" id="GAL17051.1"/>
    </source>
</evidence>
<reference evidence="3 4" key="2">
    <citation type="submission" date="2014-09" db="EMBL/GenBank/DDBJ databases">
        <authorList>
            <consortium name="NBRP consortium"/>
            <person name="Sawabe T."/>
            <person name="Meirelles P."/>
            <person name="Nakanishi M."/>
            <person name="Sayaka M."/>
            <person name="Hattori M."/>
            <person name="Ohkuma M."/>
        </authorList>
    </citation>
    <scope>NUCLEOTIDE SEQUENCE [LARGE SCALE GENOMIC DNA]</scope>
    <source>
        <strain evidence="4">JCM19235</strain>
    </source>
</reference>
<dbReference type="InterPro" id="IPR037185">
    <property type="entry name" value="EmrE-like"/>
</dbReference>
<dbReference type="Pfam" id="PF00892">
    <property type="entry name" value="EamA"/>
    <property type="match status" value="1"/>
</dbReference>
<name>A0A090RP71_9VIBR</name>
<comment type="caution">
    <text evidence="3">The sequence shown here is derived from an EMBL/GenBank/DDBJ whole genome shotgun (WGS) entry which is preliminary data.</text>
</comment>